<dbReference type="SUPFAM" id="SSF52266">
    <property type="entry name" value="SGNH hydrolase"/>
    <property type="match status" value="1"/>
</dbReference>
<dbReference type="InterPro" id="IPR036514">
    <property type="entry name" value="SGNH_hydro_sf"/>
</dbReference>
<evidence type="ECO:0000313" key="2">
    <source>
        <dbReference type="EMBL" id="TFB31622.1"/>
    </source>
</evidence>
<dbReference type="OrthoDB" id="1275285at2"/>
<reference evidence="1 3" key="1">
    <citation type="submission" date="2018-10" db="EMBL/GenBank/DDBJ databases">
        <title>Genomic Encyclopedia of Archaeal and Bacterial Type Strains, Phase II (KMG-II): from individual species to whole genera.</title>
        <authorList>
            <person name="Goeker M."/>
        </authorList>
    </citation>
    <scope>NUCLEOTIDE SEQUENCE [LARGE SCALE GENOMIC DNA]</scope>
    <source>
        <strain evidence="1 3">DSM 19624</strain>
    </source>
</reference>
<evidence type="ECO:0000313" key="3">
    <source>
        <dbReference type="Proteomes" id="UP000273898"/>
    </source>
</evidence>
<dbReference type="Proteomes" id="UP000273898">
    <property type="component" value="Unassembled WGS sequence"/>
</dbReference>
<gene>
    <name evidence="1" type="ORF">BCL90_1113</name>
    <name evidence="2" type="ORF">E3V97_13650</name>
</gene>
<dbReference type="GO" id="GO:0016788">
    <property type="term" value="F:hydrolase activity, acting on ester bonds"/>
    <property type="evidence" value="ECO:0007669"/>
    <property type="project" value="UniProtKB-ARBA"/>
</dbReference>
<dbReference type="EMBL" id="SOPX01000002">
    <property type="protein sequence ID" value="TFB31622.1"/>
    <property type="molecule type" value="Genomic_DNA"/>
</dbReference>
<keyword evidence="4" id="KW-1185">Reference proteome</keyword>
<dbReference type="EMBL" id="RCCK01000010">
    <property type="protein sequence ID" value="RLJ80351.1"/>
    <property type="molecule type" value="Genomic_DNA"/>
</dbReference>
<accession>A0A497YBT1</accession>
<keyword evidence="1" id="KW-0378">Hydrolase</keyword>
<protein>
    <submittedName>
        <fullName evidence="1">GDSL-like Lipase/Acylhydrolase family protein</fullName>
    </submittedName>
</protein>
<dbReference type="AlphaFoldDB" id="A0A497YBT1"/>
<dbReference type="Proteomes" id="UP000297429">
    <property type="component" value="Unassembled WGS sequence"/>
</dbReference>
<name>A0A497YBT1_9SPHI</name>
<dbReference type="RefSeq" id="WP_121282953.1">
    <property type="nucleotide sequence ID" value="NZ_RCCK01000010.1"/>
</dbReference>
<dbReference type="Gene3D" id="3.40.50.1110">
    <property type="entry name" value="SGNH hydrolase"/>
    <property type="match status" value="1"/>
</dbReference>
<reference evidence="2 4" key="2">
    <citation type="submission" date="2019-03" db="EMBL/GenBank/DDBJ databases">
        <authorList>
            <person name="He R.-H."/>
        </authorList>
    </citation>
    <scope>NUCLEOTIDE SEQUENCE [LARGE SCALE GENOMIC DNA]</scope>
    <source>
        <strain evidence="2 4">DSM 19624</strain>
    </source>
</reference>
<organism evidence="1 3">
    <name type="scientific">Pedobacter alluvionis</name>
    <dbReference type="NCBI Taxonomy" id="475253"/>
    <lineage>
        <taxon>Bacteria</taxon>
        <taxon>Pseudomonadati</taxon>
        <taxon>Bacteroidota</taxon>
        <taxon>Sphingobacteriia</taxon>
        <taxon>Sphingobacteriales</taxon>
        <taxon>Sphingobacteriaceae</taxon>
        <taxon>Pedobacter</taxon>
    </lineage>
</organism>
<sequence length="881" mass="94284">MANNENLKNAISAVIKSNRNNEITGDILKDAFISIINQFGAGAIIAGWATPTTVPIDSDINAVYFANTNGTYTNFGGYVLTKNEFVVFSNKTGSYSPIGIIEKSDPAIAAWTPIAFSIGSQVTNVGKIWKANAATLSTDVPGTSSKWVELGSAYVDETNIKNLLSLSPPPAQGNIILNDPGTYNQVTFDGFIGTRYYASVKPTYYAGAFNGVVKRFFVGMKGAEIGRVVRFYVLGRTGTTYLCKYESGDVAAELAGLNSYNPTVMPTYTVGDVIAIKVVAAEGSNIKFLDAGATEECIVFFNPLSVGNSVTVSSGLTRRYDVGAEITEENNLVSYKWGNQPNGYSKLDSSGFIEKKQLPNQITGDKAHNETPTTIYLPNKKSYAIARISGGVENYSLTNSTIGGTKGSGFNNIIIIPYEIASKGFVNGGILNEVRIGANTNVLPTSKLQAWIVRVVSGRINLVEKVGEIDGSVAGRWHVFKGLSVIVQSGDLVAIRGVNLPMDYYSGSTGQTPYSSYLLTSSAITDMTLNVFDEPITAPSSGGGVGFAIEADISLSSMGAKDNPGGSPSLDNNLHFKNSIGKAPDLFWQGKKIIWVGTSIPAGNDGGFLSYPEIAGRYLDANLTNESVGSSGMVWDGTRALSLSAKAAELVAAFGVNSGTYSYETKLIGKNADLIVFDHGYNDRLKVTGSFLGTLPFTSRTGKTSGSISSQILTGVNTLFSTEFKAGDKLYDFRFRYIGKVLSIESNTSMTLTENSLVAVSNADVFYGTSMDRTTFYGSFNYVIDKCYEDKPSVSIMFVTSPTAYAYQQTGADGRVTNTNARDAVIALANAYNAPCCDLFNLMGYNGSNWPAKMADSVHPNGSERVKIANILYGFIKNFVV</sequence>
<comment type="caution">
    <text evidence="1">The sequence shown here is derived from an EMBL/GenBank/DDBJ whole genome shotgun (WGS) entry which is preliminary data.</text>
</comment>
<evidence type="ECO:0000313" key="1">
    <source>
        <dbReference type="EMBL" id="RLJ80351.1"/>
    </source>
</evidence>
<evidence type="ECO:0000313" key="4">
    <source>
        <dbReference type="Proteomes" id="UP000297429"/>
    </source>
</evidence>
<proteinExistence type="predicted"/>